<name>A0A081FWD5_9GAMM</name>
<dbReference type="EMBL" id="JMQN01000045">
    <property type="protein sequence ID" value="KEA62840.1"/>
    <property type="molecule type" value="Genomic_DNA"/>
</dbReference>
<dbReference type="Proteomes" id="UP000028252">
    <property type="component" value="Unassembled WGS sequence"/>
</dbReference>
<dbReference type="PATRIC" id="fig|1232683.4.peg.2900"/>
<evidence type="ECO:0000313" key="2">
    <source>
        <dbReference type="Proteomes" id="UP000028252"/>
    </source>
</evidence>
<keyword evidence="2" id="KW-1185">Reference proteome</keyword>
<evidence type="ECO:0000313" key="1">
    <source>
        <dbReference type="EMBL" id="KEA62840.1"/>
    </source>
</evidence>
<proteinExistence type="predicted"/>
<dbReference type="STRING" id="1232683.ADIMK_2949"/>
<dbReference type="AlphaFoldDB" id="A0A081FWD5"/>
<sequence>MISNEKKEKSQIKVYVRMHDGTRSLGKVFLAEGERLQDIMNDDRIFIPVHVEEQKGTSLVMLAKRYIQQVEEVHSEAVKDEDFYARHGRRSGDRKVEPRVDPIISGMRLELD</sequence>
<gene>
    <name evidence="1" type="ORF">ADIMK_2949</name>
</gene>
<protein>
    <submittedName>
        <fullName evidence="1">Uncharacterized protein</fullName>
    </submittedName>
</protein>
<dbReference type="eggNOG" id="ENOG502ZU5C">
    <property type="taxonomic scope" value="Bacteria"/>
</dbReference>
<reference evidence="1 2" key="1">
    <citation type="submission" date="2014-04" db="EMBL/GenBank/DDBJ databases">
        <title>Marinobacterium kochiensis sp. nov., isolated from sediment sample collected from Kochi backwaters in Kerala, India.</title>
        <authorList>
            <person name="Singh A."/>
            <person name="Pinnaka A.K."/>
        </authorList>
    </citation>
    <scope>NUCLEOTIDE SEQUENCE [LARGE SCALE GENOMIC DNA]</scope>
    <source>
        <strain evidence="1 2">AK27</strain>
    </source>
</reference>
<comment type="caution">
    <text evidence="1">The sequence shown here is derived from an EMBL/GenBank/DDBJ whole genome shotgun (WGS) entry which is preliminary data.</text>
</comment>
<accession>A0A081FWD5</accession>
<dbReference type="Pfam" id="PF20660">
    <property type="entry name" value="DUF6812"/>
    <property type="match status" value="1"/>
</dbReference>
<dbReference type="InterPro" id="IPR049210">
    <property type="entry name" value="DUF6812"/>
</dbReference>
<organism evidence="1 2">
    <name type="scientific">Marinobacterium lacunae</name>
    <dbReference type="NCBI Taxonomy" id="1232683"/>
    <lineage>
        <taxon>Bacteria</taxon>
        <taxon>Pseudomonadati</taxon>
        <taxon>Pseudomonadota</taxon>
        <taxon>Gammaproteobacteria</taxon>
        <taxon>Oceanospirillales</taxon>
        <taxon>Oceanospirillaceae</taxon>
        <taxon>Marinobacterium</taxon>
    </lineage>
</organism>